<dbReference type="Proteomes" id="UP001597197">
    <property type="component" value="Unassembled WGS sequence"/>
</dbReference>
<sequence length="127" mass="13813">MKKKILFFGMLLASLGLLRGGLVLPAEAAAPAVHHQAAPKAVVEERTLVVYPNPSTGIVHLTISGLEGRRAEVSVLNVIGTVMYRETLSELNEHSTKTLDLSKFANGLYYVKLEANNSSQLCKLIIR</sequence>
<evidence type="ECO:0000256" key="1">
    <source>
        <dbReference type="SAM" id="SignalP"/>
    </source>
</evidence>
<dbReference type="Pfam" id="PF18962">
    <property type="entry name" value="Por_Secre_tail"/>
    <property type="match status" value="1"/>
</dbReference>
<comment type="caution">
    <text evidence="3">The sequence shown here is derived from an EMBL/GenBank/DDBJ whole genome shotgun (WGS) entry which is preliminary data.</text>
</comment>
<dbReference type="RefSeq" id="WP_382310880.1">
    <property type="nucleotide sequence ID" value="NZ_JBHUFD010000001.1"/>
</dbReference>
<dbReference type="EMBL" id="JBHUFD010000001">
    <property type="protein sequence ID" value="MFD1870801.1"/>
    <property type="molecule type" value="Genomic_DNA"/>
</dbReference>
<evidence type="ECO:0000259" key="2">
    <source>
        <dbReference type="Pfam" id="PF18962"/>
    </source>
</evidence>
<keyword evidence="4" id="KW-1185">Reference proteome</keyword>
<evidence type="ECO:0000313" key="4">
    <source>
        <dbReference type="Proteomes" id="UP001597197"/>
    </source>
</evidence>
<organism evidence="3 4">
    <name type="scientific">Hymenobacter bucti</name>
    <dbReference type="NCBI Taxonomy" id="1844114"/>
    <lineage>
        <taxon>Bacteria</taxon>
        <taxon>Pseudomonadati</taxon>
        <taxon>Bacteroidota</taxon>
        <taxon>Cytophagia</taxon>
        <taxon>Cytophagales</taxon>
        <taxon>Hymenobacteraceae</taxon>
        <taxon>Hymenobacter</taxon>
    </lineage>
</organism>
<protein>
    <submittedName>
        <fullName evidence="3">T9SS type A sorting domain-containing protein</fullName>
    </submittedName>
</protein>
<dbReference type="InterPro" id="IPR026444">
    <property type="entry name" value="Secre_tail"/>
</dbReference>
<dbReference type="NCBIfam" id="TIGR04183">
    <property type="entry name" value="Por_Secre_tail"/>
    <property type="match status" value="1"/>
</dbReference>
<gene>
    <name evidence="3" type="ORF">ACFSDX_00070</name>
</gene>
<reference evidence="4" key="1">
    <citation type="journal article" date="2019" name="Int. J. Syst. Evol. Microbiol.">
        <title>The Global Catalogue of Microorganisms (GCM) 10K type strain sequencing project: providing services to taxonomists for standard genome sequencing and annotation.</title>
        <authorList>
            <consortium name="The Broad Institute Genomics Platform"/>
            <consortium name="The Broad Institute Genome Sequencing Center for Infectious Disease"/>
            <person name="Wu L."/>
            <person name="Ma J."/>
        </authorList>
    </citation>
    <scope>NUCLEOTIDE SEQUENCE [LARGE SCALE GENOMIC DNA]</scope>
    <source>
        <strain evidence="4">CGMCC 1.15795</strain>
    </source>
</reference>
<feature type="chain" id="PRO_5046715426" evidence="1">
    <location>
        <begin position="29"/>
        <end position="127"/>
    </location>
</feature>
<evidence type="ECO:0000313" key="3">
    <source>
        <dbReference type="EMBL" id="MFD1870801.1"/>
    </source>
</evidence>
<name>A0ABW4QMR5_9BACT</name>
<proteinExistence type="predicted"/>
<keyword evidence="1" id="KW-0732">Signal</keyword>
<feature type="domain" description="Secretion system C-terminal sorting" evidence="2">
    <location>
        <begin position="50"/>
        <end position="126"/>
    </location>
</feature>
<feature type="signal peptide" evidence="1">
    <location>
        <begin position="1"/>
        <end position="28"/>
    </location>
</feature>
<accession>A0ABW4QMR5</accession>